<accession>A0A9D0YZZ3</accession>
<organism evidence="1 2">
    <name type="scientific">Candidatus Faecenecus gallistercoris</name>
    <dbReference type="NCBI Taxonomy" id="2840793"/>
    <lineage>
        <taxon>Bacteria</taxon>
        <taxon>Bacillati</taxon>
        <taxon>Bacillota</taxon>
        <taxon>Bacillota incertae sedis</taxon>
        <taxon>Candidatus Faecenecus</taxon>
    </lineage>
</organism>
<dbReference type="Proteomes" id="UP000886725">
    <property type="component" value="Unassembled WGS sequence"/>
</dbReference>
<dbReference type="EMBL" id="DVFU01000086">
    <property type="protein sequence ID" value="HIQ64975.1"/>
    <property type="molecule type" value="Genomic_DNA"/>
</dbReference>
<comment type="caution">
    <text evidence="1">The sequence shown here is derived from an EMBL/GenBank/DDBJ whole genome shotgun (WGS) entry which is preliminary data.</text>
</comment>
<sequence>NDEIEKRKTLFADYGGSYEEYCKNSGQKLPLMITIINGYDMFTETFPRIIDNVANFYRDGSKYGVVFIVTAIQTNAIRSRVMQSFNHLICLQIPNESDYRSLLGCPRGLTPSKYFGRGLIKLEDNTYEFQTALFVERSQINNVVRMSAPKLMEAYKGYKVPPVPSVPDTVTVDLLLSHLNNLTNVPVGYDIDTKQITTFNFKKGPFTTILTGVMDVEKIYFIFGLLKLLTKMEGNKVHVIDFVKAYDRVVEGVTAYTDNFDQAIIEMNNTVIKEKDNLDNNIYVILGIGEYKNKINEGARTVMNQLFMNADQYTNAHFIFIDLYASYKNVQVEPWYQSKIDNSNGIWLGTDAGSQMAISITDLTMDDRKLNFKDMAFTVDGGKRKVIRHVVDPEENNE</sequence>
<reference evidence="1" key="2">
    <citation type="journal article" date="2021" name="PeerJ">
        <title>Extensive microbial diversity within the chicken gut microbiome revealed by metagenomics and culture.</title>
        <authorList>
            <person name="Gilroy R."/>
            <person name="Ravi A."/>
            <person name="Getino M."/>
            <person name="Pursley I."/>
            <person name="Horton D.L."/>
            <person name="Alikhan N.F."/>
            <person name="Baker D."/>
            <person name="Gharbi K."/>
            <person name="Hall N."/>
            <person name="Watson M."/>
            <person name="Adriaenssens E.M."/>
            <person name="Foster-Nyarko E."/>
            <person name="Jarju S."/>
            <person name="Secka A."/>
            <person name="Antonio M."/>
            <person name="Oren A."/>
            <person name="Chaudhuri R.R."/>
            <person name="La Ragione R."/>
            <person name="Hildebrand F."/>
            <person name="Pallen M.J."/>
        </authorList>
    </citation>
    <scope>NUCLEOTIDE SEQUENCE</scope>
    <source>
        <strain evidence="1">CHK165-10780</strain>
    </source>
</reference>
<evidence type="ECO:0000313" key="1">
    <source>
        <dbReference type="EMBL" id="HIQ64975.1"/>
    </source>
</evidence>
<gene>
    <name evidence="1" type="ORF">IAC85_04465</name>
</gene>
<name>A0A9D0YZZ3_9FIRM</name>
<dbReference type="Gene3D" id="3.40.50.300">
    <property type="entry name" value="P-loop containing nucleotide triphosphate hydrolases"/>
    <property type="match status" value="1"/>
</dbReference>
<dbReference type="InterPro" id="IPR027417">
    <property type="entry name" value="P-loop_NTPase"/>
</dbReference>
<proteinExistence type="predicted"/>
<protein>
    <submittedName>
        <fullName evidence="1">Uncharacterized protein</fullName>
    </submittedName>
</protein>
<reference evidence="1" key="1">
    <citation type="submission" date="2020-10" db="EMBL/GenBank/DDBJ databases">
        <authorList>
            <person name="Gilroy R."/>
        </authorList>
    </citation>
    <scope>NUCLEOTIDE SEQUENCE</scope>
    <source>
        <strain evidence="1">CHK165-10780</strain>
    </source>
</reference>
<dbReference type="AlphaFoldDB" id="A0A9D0YZZ3"/>
<evidence type="ECO:0000313" key="2">
    <source>
        <dbReference type="Proteomes" id="UP000886725"/>
    </source>
</evidence>
<feature type="non-terminal residue" evidence="1">
    <location>
        <position position="1"/>
    </location>
</feature>